<sequence>MGNLVCLMVAGIISVFLQYAAGIRCQHPWVSFGNNCYYFSSKKEVNFYVAMNACNSMGGHLLEIQNAREDNWIALQTNKRGYRYGVWLGFHDMHQEGNYVTLSSGGGKICYSNWHRGEPNNYGKSKSDYPLCIMDFDLDNKISDHKSNTSTVSAFGH</sequence>
<dbReference type="Gene3D" id="3.10.100.10">
    <property type="entry name" value="Mannose-Binding Protein A, subunit A"/>
    <property type="match status" value="1"/>
</dbReference>
<keyword evidence="1" id="KW-0732">Signal</keyword>
<evidence type="ECO:0000256" key="1">
    <source>
        <dbReference type="SAM" id="SignalP"/>
    </source>
</evidence>
<evidence type="ECO:0000259" key="2">
    <source>
        <dbReference type="PROSITE" id="PS50041"/>
    </source>
</evidence>
<dbReference type="AlphaFoldDB" id="A0A8W8P6W0"/>
<feature type="chain" id="PRO_5036460132" description="C-type lectin domain-containing protein" evidence="1">
    <location>
        <begin position="23"/>
        <end position="157"/>
    </location>
</feature>
<feature type="signal peptide" evidence="1">
    <location>
        <begin position="1"/>
        <end position="22"/>
    </location>
</feature>
<dbReference type="Pfam" id="PF00059">
    <property type="entry name" value="Lectin_C"/>
    <property type="match status" value="1"/>
</dbReference>
<reference evidence="3" key="1">
    <citation type="submission" date="2022-08" db="UniProtKB">
        <authorList>
            <consortium name="EnsemblMetazoa"/>
        </authorList>
    </citation>
    <scope>IDENTIFICATION</scope>
    <source>
        <strain evidence="3">05x7-T-G4-1.051#20</strain>
    </source>
</reference>
<dbReference type="SMART" id="SM00034">
    <property type="entry name" value="CLECT"/>
    <property type="match status" value="1"/>
</dbReference>
<dbReference type="InterPro" id="IPR016186">
    <property type="entry name" value="C-type_lectin-like/link_sf"/>
</dbReference>
<dbReference type="InterPro" id="IPR050111">
    <property type="entry name" value="C-type_lectin/snaclec_domain"/>
</dbReference>
<feature type="domain" description="C-type lectin" evidence="2">
    <location>
        <begin position="32"/>
        <end position="133"/>
    </location>
</feature>
<dbReference type="SUPFAM" id="SSF56436">
    <property type="entry name" value="C-type lectin-like"/>
    <property type="match status" value="1"/>
</dbReference>
<dbReference type="InterPro" id="IPR001304">
    <property type="entry name" value="C-type_lectin-like"/>
</dbReference>
<dbReference type="PANTHER" id="PTHR22803">
    <property type="entry name" value="MANNOSE, PHOSPHOLIPASE, LECTIN RECEPTOR RELATED"/>
    <property type="match status" value="1"/>
</dbReference>
<organism evidence="3 4">
    <name type="scientific">Magallana gigas</name>
    <name type="common">Pacific oyster</name>
    <name type="synonym">Crassostrea gigas</name>
    <dbReference type="NCBI Taxonomy" id="29159"/>
    <lineage>
        <taxon>Eukaryota</taxon>
        <taxon>Metazoa</taxon>
        <taxon>Spiralia</taxon>
        <taxon>Lophotrochozoa</taxon>
        <taxon>Mollusca</taxon>
        <taxon>Bivalvia</taxon>
        <taxon>Autobranchia</taxon>
        <taxon>Pteriomorphia</taxon>
        <taxon>Ostreida</taxon>
        <taxon>Ostreoidea</taxon>
        <taxon>Ostreidae</taxon>
        <taxon>Magallana</taxon>
    </lineage>
</organism>
<dbReference type="InterPro" id="IPR016187">
    <property type="entry name" value="CTDL_fold"/>
</dbReference>
<protein>
    <recommendedName>
        <fullName evidence="2">C-type lectin domain-containing protein</fullName>
    </recommendedName>
</protein>
<accession>A0A8W8P6W0</accession>
<evidence type="ECO:0000313" key="4">
    <source>
        <dbReference type="Proteomes" id="UP000005408"/>
    </source>
</evidence>
<evidence type="ECO:0000313" key="3">
    <source>
        <dbReference type="EnsemblMetazoa" id="G9697.3:cds"/>
    </source>
</evidence>
<dbReference type="EnsemblMetazoa" id="G9697.3">
    <property type="protein sequence ID" value="G9697.3:cds"/>
    <property type="gene ID" value="G9697"/>
</dbReference>
<dbReference type="PROSITE" id="PS50041">
    <property type="entry name" value="C_TYPE_LECTIN_2"/>
    <property type="match status" value="1"/>
</dbReference>
<keyword evidence="4" id="KW-1185">Reference proteome</keyword>
<name>A0A8W8P6W0_MAGGI</name>
<dbReference type="CDD" id="cd00037">
    <property type="entry name" value="CLECT"/>
    <property type="match status" value="1"/>
</dbReference>
<proteinExistence type="predicted"/>
<dbReference type="Proteomes" id="UP000005408">
    <property type="component" value="Unassembled WGS sequence"/>
</dbReference>